<evidence type="ECO:0000313" key="3">
    <source>
        <dbReference type="Proteomes" id="UP000708148"/>
    </source>
</evidence>
<dbReference type="EMBL" id="CAJHUC010001304">
    <property type="protein sequence ID" value="CAD7700603.1"/>
    <property type="molecule type" value="Genomic_DNA"/>
</dbReference>
<sequence>MPPHSVASREERDRLRKELLIAEKALTRQRDEVARRRRELPWVRVEKDYTFEAAGGATVRLSELFRDGKDDLVVYHFMYDPDWELPCDHCCCWADGFNAYLPFFEDKFNFAVVAKAPYERLASVNEMKGWTLPMYSSAASDFNKDCEVEDVVVKAGGKEILLSQAAAVSVFRKEDGVVYSTYNTSQRGLECFNAIWAFLDTLPNGREGWHPKHRHLYTGKRFEKEDRSSESHKRRKSQD</sequence>
<gene>
    <name evidence="2" type="ORF">OSTQU699_LOCUS5962</name>
</gene>
<comment type="caution">
    <text evidence="2">The sequence shown here is derived from an EMBL/GenBank/DDBJ whole genome shotgun (WGS) entry which is preliminary data.</text>
</comment>
<evidence type="ECO:0008006" key="4">
    <source>
        <dbReference type="Google" id="ProtNLM"/>
    </source>
</evidence>
<protein>
    <recommendedName>
        <fullName evidence="4">DUF899 domain-containing protein</fullName>
    </recommendedName>
</protein>
<dbReference type="AlphaFoldDB" id="A0A8S1IZI2"/>
<evidence type="ECO:0000256" key="1">
    <source>
        <dbReference type="SAM" id="MobiDB-lite"/>
    </source>
</evidence>
<proteinExistence type="predicted"/>
<accession>A0A8S1IZI2</accession>
<feature type="region of interest" description="Disordered" evidence="1">
    <location>
        <begin position="220"/>
        <end position="239"/>
    </location>
</feature>
<organism evidence="2 3">
    <name type="scientific">Ostreobium quekettii</name>
    <dbReference type="NCBI Taxonomy" id="121088"/>
    <lineage>
        <taxon>Eukaryota</taxon>
        <taxon>Viridiplantae</taxon>
        <taxon>Chlorophyta</taxon>
        <taxon>core chlorophytes</taxon>
        <taxon>Ulvophyceae</taxon>
        <taxon>TCBD clade</taxon>
        <taxon>Bryopsidales</taxon>
        <taxon>Ostreobineae</taxon>
        <taxon>Ostreobiaceae</taxon>
        <taxon>Ostreobium</taxon>
    </lineage>
</organism>
<dbReference type="Pfam" id="PF05988">
    <property type="entry name" value="DUF899"/>
    <property type="match status" value="1"/>
</dbReference>
<reference evidence="2" key="1">
    <citation type="submission" date="2020-12" db="EMBL/GenBank/DDBJ databases">
        <authorList>
            <person name="Iha C."/>
        </authorList>
    </citation>
    <scope>NUCLEOTIDE SEQUENCE</scope>
</reference>
<name>A0A8S1IZI2_9CHLO</name>
<dbReference type="InterPro" id="IPR010296">
    <property type="entry name" value="DUF899_thioredox"/>
</dbReference>
<dbReference type="Proteomes" id="UP000708148">
    <property type="component" value="Unassembled WGS sequence"/>
</dbReference>
<keyword evidence="3" id="KW-1185">Reference proteome</keyword>
<evidence type="ECO:0000313" key="2">
    <source>
        <dbReference type="EMBL" id="CAD7700603.1"/>
    </source>
</evidence>
<dbReference type="OrthoDB" id="3503208at2759"/>